<dbReference type="PANTHER" id="PTHR10655">
    <property type="entry name" value="LYSOPHOSPHOLIPASE-RELATED"/>
    <property type="match status" value="1"/>
</dbReference>
<evidence type="ECO:0000256" key="1">
    <source>
        <dbReference type="ARBA" id="ARBA00006499"/>
    </source>
</evidence>
<organism evidence="4 5">
    <name type="scientific">Flectobacillus roseus</name>
    <dbReference type="NCBI Taxonomy" id="502259"/>
    <lineage>
        <taxon>Bacteria</taxon>
        <taxon>Pseudomonadati</taxon>
        <taxon>Bacteroidota</taxon>
        <taxon>Cytophagia</taxon>
        <taxon>Cytophagales</taxon>
        <taxon>Flectobacillaceae</taxon>
        <taxon>Flectobacillus</taxon>
    </lineage>
</organism>
<gene>
    <name evidence="4" type="ORF">QM524_18350</name>
</gene>
<dbReference type="PANTHER" id="PTHR10655:SF17">
    <property type="entry name" value="LYSOPHOSPHOLIPASE-LIKE PROTEIN 1"/>
    <property type="match status" value="1"/>
</dbReference>
<evidence type="ECO:0000259" key="3">
    <source>
        <dbReference type="Pfam" id="PF02230"/>
    </source>
</evidence>
<dbReference type="InterPro" id="IPR029058">
    <property type="entry name" value="AB_hydrolase_fold"/>
</dbReference>
<name>A0ABT6YC71_9BACT</name>
<dbReference type="GO" id="GO:0016787">
    <property type="term" value="F:hydrolase activity"/>
    <property type="evidence" value="ECO:0007669"/>
    <property type="project" value="UniProtKB-KW"/>
</dbReference>
<feature type="domain" description="Phospholipase/carboxylesterase/thioesterase" evidence="3">
    <location>
        <begin position="13"/>
        <end position="205"/>
    </location>
</feature>
<evidence type="ECO:0000313" key="5">
    <source>
        <dbReference type="Proteomes" id="UP001236507"/>
    </source>
</evidence>
<evidence type="ECO:0000313" key="4">
    <source>
        <dbReference type="EMBL" id="MDI9861185.1"/>
    </source>
</evidence>
<comment type="similarity">
    <text evidence="1">Belongs to the AB hydrolase superfamily. AB hydrolase 2 family.</text>
</comment>
<dbReference type="InterPro" id="IPR050565">
    <property type="entry name" value="LYPA1-2/EST-like"/>
</dbReference>
<accession>A0ABT6YC71</accession>
<evidence type="ECO:0000256" key="2">
    <source>
        <dbReference type="ARBA" id="ARBA00022801"/>
    </source>
</evidence>
<dbReference type="EMBL" id="JASHIF010000018">
    <property type="protein sequence ID" value="MDI9861185.1"/>
    <property type="molecule type" value="Genomic_DNA"/>
</dbReference>
<sequence>MDFQPLKYILELSKNPNAPVLVLLHGTGGDEQDLIPLAKDITKDFHLLSLRGNVNEGGMPRFFRRIRMGVFDEKDLAFRTDEMKAFIEKVLQENHLENDKLVALGYSNGANIAGATLLKYPDFFDGAILFRPMLPFQEPVLTEKAQQVPVFFSNGKNDPTVPPKDTSTYLEILKEQGFEVEHHALPTSHNLTYSDIELAKVWLEKYFPIS</sequence>
<proteinExistence type="inferred from homology"/>
<dbReference type="Proteomes" id="UP001236507">
    <property type="component" value="Unassembled WGS sequence"/>
</dbReference>
<protein>
    <submittedName>
        <fullName evidence="4">Alpha/beta hydrolase</fullName>
    </submittedName>
</protein>
<dbReference type="InterPro" id="IPR003140">
    <property type="entry name" value="PLipase/COase/thioEstase"/>
</dbReference>
<comment type="caution">
    <text evidence="4">The sequence shown here is derived from an EMBL/GenBank/DDBJ whole genome shotgun (WGS) entry which is preliminary data.</text>
</comment>
<keyword evidence="5" id="KW-1185">Reference proteome</keyword>
<dbReference type="Pfam" id="PF02230">
    <property type="entry name" value="Abhydrolase_2"/>
    <property type="match status" value="1"/>
</dbReference>
<dbReference type="Gene3D" id="3.40.50.1820">
    <property type="entry name" value="alpha/beta hydrolase"/>
    <property type="match status" value="1"/>
</dbReference>
<keyword evidence="2 4" id="KW-0378">Hydrolase</keyword>
<reference evidence="4 5" key="1">
    <citation type="submission" date="2023-05" db="EMBL/GenBank/DDBJ databases">
        <title>Novel species of genus Flectobacillus isolated from stream in China.</title>
        <authorList>
            <person name="Lu H."/>
        </authorList>
    </citation>
    <scope>NUCLEOTIDE SEQUENCE [LARGE SCALE GENOMIC DNA]</scope>
    <source>
        <strain evidence="4 5">KCTC 42575</strain>
    </source>
</reference>
<dbReference type="SUPFAM" id="SSF53474">
    <property type="entry name" value="alpha/beta-Hydrolases"/>
    <property type="match status" value="1"/>
</dbReference>
<dbReference type="RefSeq" id="WP_283345676.1">
    <property type="nucleotide sequence ID" value="NZ_JASHIF010000018.1"/>
</dbReference>